<dbReference type="Gene3D" id="2.115.10.20">
    <property type="entry name" value="Glycosyl hydrolase domain, family 43"/>
    <property type="match status" value="1"/>
</dbReference>
<comment type="catalytic activity">
    <reaction evidence="1">
        <text>Hydrolysis of terminal non-reducing alpha-L-arabinofuranoside residues in alpha-L-arabinosides.</text>
        <dbReference type="EC" id="3.2.1.55"/>
    </reaction>
</comment>
<dbReference type="SMART" id="SM00633">
    <property type="entry name" value="Glyco_10"/>
    <property type="match status" value="1"/>
</dbReference>
<comment type="similarity">
    <text evidence="10">Belongs to the glycosyl hydrolase 10 (cellulase F) family.</text>
</comment>
<sequence length="825" mass="90038">MEQPIRAGTGLAPLRRLRTLVMLLVAVLVASGTIVALAGTAEAGTTLGTSAAERGRYFGTAVAANKLNDGVYTTILNREFNSVTAENEMKWDATEPNRGQFNFTNGDRILNHARQQGMSVRGHALLWHSQQPGWAQGLEGSTLRSAMMNHVTQVATHYRGQIHSWDVVNEAFADGTSGARRDSNLQRTGNDWIEAAFRAARAADPNARLCYNDYNTDGINAKSTAIYNMVRDFRARGVPIDCVGFQSHLTNSVPGDYQANLQRFADLGVDVQITELDISGSNQANVYSTVTRACLAVARCTGITVWGIRDSDSWRTGQNPLLFDASGNKKPAYTAVLNALNEGTTPPPSDGIDTAAWYVLVNRNSGKALDVYNLATNDGARITQWSRNDQAQQQWQFVDSGGGYYRLRSRHSGKVLDVYNFSTADGGGIVQWADNNTANQQFRLADSDGGYVRLINRNSGKAVEVQGAATNDGANVVQYADWGGANQQWQLVRVGGGTTPPGSSLPSSMQWSSSGVLAGPRSDATHDIVSIKDYSVVWHNNQWQIYATTASRSGGWNLVHFAAPDWSQMAGAQHTFLDTASGVGTGYRAAPHVFYFAPQNLWYLVYQTGLPSYSTSSDPSNPRSWSTPRNFMNSVPDIVRQNIGNGAWLDYWVICDTANCHLFSSDDNGHIYRAQTSVANFPNGFGNTVIALQDSNRNNLFEGTAVYKLGSSNEYLLLQEAIGAGGRRWYRSFTSSSISGPWTALHGTESNPFARSNNVTFPSGTQNWTQDFSHGELLRAGNDQTMTINPCRLQFLYQGINPSAGGEYSQLPWRMGLLTQTNATC</sequence>
<keyword evidence="11" id="KW-0812">Transmembrane</keyword>
<dbReference type="InterPro" id="IPR000772">
    <property type="entry name" value="Ricin_B_lectin"/>
</dbReference>
<dbReference type="SUPFAM" id="SSF50370">
    <property type="entry name" value="Ricin B-like lectins"/>
    <property type="match status" value="1"/>
</dbReference>
<evidence type="ECO:0000256" key="11">
    <source>
        <dbReference type="SAM" id="Phobius"/>
    </source>
</evidence>
<keyword evidence="3" id="KW-0964">Secreted</keyword>
<evidence type="ECO:0000256" key="8">
    <source>
        <dbReference type="ARBA" id="ARBA00023326"/>
    </source>
</evidence>
<gene>
    <name evidence="13" type="ORF">RNC47_09620</name>
</gene>
<keyword evidence="8 10" id="KW-0624">Polysaccharide degradation</keyword>
<keyword evidence="7 10" id="KW-0326">Glycosidase</keyword>
<evidence type="ECO:0000256" key="2">
    <source>
        <dbReference type="ARBA" id="ARBA00004613"/>
    </source>
</evidence>
<evidence type="ECO:0000256" key="5">
    <source>
        <dbReference type="ARBA" id="ARBA00022801"/>
    </source>
</evidence>
<keyword evidence="11" id="KW-1133">Transmembrane helix</keyword>
<dbReference type="PROSITE" id="PS51760">
    <property type="entry name" value="GH10_2"/>
    <property type="match status" value="1"/>
</dbReference>
<keyword evidence="4" id="KW-0732">Signal</keyword>
<dbReference type="SMART" id="SM00458">
    <property type="entry name" value="RICIN"/>
    <property type="match status" value="1"/>
</dbReference>
<evidence type="ECO:0000256" key="9">
    <source>
        <dbReference type="PROSITE-ProRule" id="PRU10061"/>
    </source>
</evidence>
<dbReference type="Pfam" id="PF14200">
    <property type="entry name" value="RicinB_lectin_2"/>
    <property type="match status" value="2"/>
</dbReference>
<evidence type="ECO:0000256" key="10">
    <source>
        <dbReference type="RuleBase" id="RU361174"/>
    </source>
</evidence>
<proteinExistence type="inferred from homology"/>
<dbReference type="InterPro" id="IPR001000">
    <property type="entry name" value="GH10_dom"/>
</dbReference>
<evidence type="ECO:0000256" key="4">
    <source>
        <dbReference type="ARBA" id="ARBA00022729"/>
    </source>
</evidence>
<dbReference type="EC" id="3.2.1.8" evidence="10"/>
<dbReference type="Gene3D" id="2.80.10.50">
    <property type="match status" value="3"/>
</dbReference>
<organism evidence="13 14">
    <name type="scientific">Streptomyces millisiae</name>
    <dbReference type="NCBI Taxonomy" id="3075542"/>
    <lineage>
        <taxon>Bacteria</taxon>
        <taxon>Bacillati</taxon>
        <taxon>Actinomycetota</taxon>
        <taxon>Actinomycetes</taxon>
        <taxon>Kitasatosporales</taxon>
        <taxon>Streptomycetaceae</taxon>
        <taxon>Streptomyces</taxon>
    </lineage>
</organism>
<keyword evidence="5 10" id="KW-0378">Hydrolase</keyword>
<dbReference type="GO" id="GO:0016787">
    <property type="term" value="F:hydrolase activity"/>
    <property type="evidence" value="ECO:0007669"/>
    <property type="project" value="UniProtKB-KW"/>
</dbReference>
<dbReference type="InterPro" id="IPR023296">
    <property type="entry name" value="Glyco_hydro_beta-prop_sf"/>
</dbReference>
<evidence type="ECO:0000256" key="6">
    <source>
        <dbReference type="ARBA" id="ARBA00023277"/>
    </source>
</evidence>
<evidence type="ECO:0000256" key="7">
    <source>
        <dbReference type="ARBA" id="ARBA00023295"/>
    </source>
</evidence>
<keyword evidence="11" id="KW-0472">Membrane</keyword>
<dbReference type="InterPro" id="IPR005193">
    <property type="entry name" value="GH62_arabinosidase"/>
</dbReference>
<dbReference type="PROSITE" id="PS50231">
    <property type="entry name" value="RICIN_B_LECTIN"/>
    <property type="match status" value="1"/>
</dbReference>
<dbReference type="PANTHER" id="PTHR40631:SF2">
    <property type="entry name" value="ALPHA-L-ARABINOFURANOSIDASE"/>
    <property type="match status" value="1"/>
</dbReference>
<keyword evidence="14" id="KW-1185">Reference proteome</keyword>
<feature type="transmembrane region" description="Helical" evidence="11">
    <location>
        <begin position="20"/>
        <end position="41"/>
    </location>
</feature>
<name>A0ABU2LLY8_9ACTN</name>
<dbReference type="Pfam" id="PF03664">
    <property type="entry name" value="Glyco_hydro_62"/>
    <property type="match status" value="1"/>
</dbReference>
<comment type="caution">
    <text evidence="13">The sequence shown here is derived from an EMBL/GenBank/DDBJ whole genome shotgun (WGS) entry which is preliminary data.</text>
</comment>
<dbReference type="RefSeq" id="WP_311597356.1">
    <property type="nucleotide sequence ID" value="NZ_JAVREM010000007.1"/>
</dbReference>
<dbReference type="CDD" id="cd08987">
    <property type="entry name" value="GH62"/>
    <property type="match status" value="1"/>
</dbReference>
<dbReference type="SUPFAM" id="SSF75005">
    <property type="entry name" value="Arabinanase/levansucrase/invertase"/>
    <property type="match status" value="1"/>
</dbReference>
<dbReference type="Gene3D" id="3.20.20.80">
    <property type="entry name" value="Glycosidases"/>
    <property type="match status" value="1"/>
</dbReference>
<accession>A0ABU2LLY8</accession>
<protein>
    <recommendedName>
        <fullName evidence="10">Beta-xylanase</fullName>
        <ecNumber evidence="10">3.2.1.8</ecNumber>
    </recommendedName>
</protein>
<dbReference type="PROSITE" id="PS00591">
    <property type="entry name" value="GH10_1"/>
    <property type="match status" value="1"/>
</dbReference>
<keyword evidence="6 10" id="KW-0119">Carbohydrate metabolism</keyword>
<evidence type="ECO:0000259" key="12">
    <source>
        <dbReference type="PROSITE" id="PS51760"/>
    </source>
</evidence>
<reference evidence="14" key="1">
    <citation type="submission" date="2023-07" db="EMBL/GenBank/DDBJ databases">
        <title>30 novel species of actinomycetes from the DSMZ collection.</title>
        <authorList>
            <person name="Nouioui I."/>
        </authorList>
    </citation>
    <scope>NUCLEOTIDE SEQUENCE [LARGE SCALE GENOMIC DNA]</scope>
    <source>
        <strain evidence="14">DSM 44918</strain>
    </source>
</reference>
<evidence type="ECO:0000313" key="14">
    <source>
        <dbReference type="Proteomes" id="UP001183420"/>
    </source>
</evidence>
<dbReference type="InterPro" id="IPR035992">
    <property type="entry name" value="Ricin_B-like_lectins"/>
</dbReference>
<dbReference type="Proteomes" id="UP001183420">
    <property type="component" value="Unassembled WGS sequence"/>
</dbReference>
<dbReference type="InterPro" id="IPR017853">
    <property type="entry name" value="GH"/>
</dbReference>
<comment type="subcellular location">
    <subcellularLocation>
        <location evidence="2">Secreted</location>
    </subcellularLocation>
</comment>
<comment type="catalytic activity">
    <reaction evidence="10">
        <text>Endohydrolysis of (1-&gt;4)-beta-D-xylosidic linkages in xylans.</text>
        <dbReference type="EC" id="3.2.1.8"/>
    </reaction>
</comment>
<dbReference type="PANTHER" id="PTHR40631">
    <property type="entry name" value="ALPHA-L-ARABINOFURANOSIDASE AXHA-2-RELATED"/>
    <property type="match status" value="1"/>
</dbReference>
<evidence type="ECO:0000313" key="13">
    <source>
        <dbReference type="EMBL" id="MDT0318593.1"/>
    </source>
</evidence>
<feature type="active site" description="Nucleophile" evidence="9">
    <location>
        <position position="275"/>
    </location>
</feature>
<dbReference type="Pfam" id="PF00331">
    <property type="entry name" value="Glyco_hydro_10"/>
    <property type="match status" value="1"/>
</dbReference>
<evidence type="ECO:0000256" key="3">
    <source>
        <dbReference type="ARBA" id="ARBA00022525"/>
    </source>
</evidence>
<dbReference type="SUPFAM" id="SSF51445">
    <property type="entry name" value="(Trans)glycosidases"/>
    <property type="match status" value="1"/>
</dbReference>
<dbReference type="InterPro" id="IPR031158">
    <property type="entry name" value="GH10_AS"/>
</dbReference>
<dbReference type="PRINTS" id="PR00134">
    <property type="entry name" value="GLHYDRLASE10"/>
</dbReference>
<dbReference type="EMBL" id="JAVREM010000007">
    <property type="protein sequence ID" value="MDT0318593.1"/>
    <property type="molecule type" value="Genomic_DNA"/>
</dbReference>
<evidence type="ECO:0000256" key="1">
    <source>
        <dbReference type="ARBA" id="ARBA00001462"/>
    </source>
</evidence>
<feature type="domain" description="GH10" evidence="12">
    <location>
        <begin position="41"/>
        <end position="339"/>
    </location>
</feature>